<comment type="caution">
    <text evidence="6">The sequence shown here is derived from an EMBL/GenBank/DDBJ whole genome shotgun (WGS) entry which is preliminary data.</text>
</comment>
<evidence type="ECO:0000313" key="7">
    <source>
        <dbReference type="Proteomes" id="UP000025061"/>
    </source>
</evidence>
<dbReference type="InterPro" id="IPR001647">
    <property type="entry name" value="HTH_TetR"/>
</dbReference>
<sequence>MRTKKTGRRTALTLISGEIMKQHERRKQSSDKLINAYLELASEQGVSALTFDNIGQRAGYSRNLAFQKFGSKGGLLEAVINHIHQIMSDRRRKQDLDCLPGIEALLLYCDVHIAALDKSADMKAYFILMSEAIAAMSEMRDQFVGSHRRSATELMRLIRLGREDGSVRKDVNVDMAAQLIGTQLIGLSSQYLIEPAFNLKKARKELHLLIRAAYGTGKVAAPARKSAVTAASG</sequence>
<organism evidence="6 7">
    <name type="scientific">Hyphomonas hirschiana VP5</name>
    <dbReference type="NCBI Taxonomy" id="1280951"/>
    <lineage>
        <taxon>Bacteria</taxon>
        <taxon>Pseudomonadati</taxon>
        <taxon>Pseudomonadota</taxon>
        <taxon>Alphaproteobacteria</taxon>
        <taxon>Hyphomonadales</taxon>
        <taxon>Hyphomonadaceae</taxon>
        <taxon>Hyphomonas</taxon>
    </lineage>
</organism>
<dbReference type="SUPFAM" id="SSF46689">
    <property type="entry name" value="Homeodomain-like"/>
    <property type="match status" value="1"/>
</dbReference>
<dbReference type="AlphaFoldDB" id="A0A059FJ21"/>
<evidence type="ECO:0000256" key="4">
    <source>
        <dbReference type="PROSITE-ProRule" id="PRU00335"/>
    </source>
</evidence>
<evidence type="ECO:0000256" key="1">
    <source>
        <dbReference type="ARBA" id="ARBA00023015"/>
    </source>
</evidence>
<dbReference type="Proteomes" id="UP000025061">
    <property type="component" value="Unassembled WGS sequence"/>
</dbReference>
<feature type="DNA-binding region" description="H-T-H motif" evidence="4">
    <location>
        <begin position="50"/>
        <end position="69"/>
    </location>
</feature>
<dbReference type="GO" id="GO:0003677">
    <property type="term" value="F:DNA binding"/>
    <property type="evidence" value="ECO:0007669"/>
    <property type="project" value="UniProtKB-UniRule"/>
</dbReference>
<dbReference type="PANTHER" id="PTHR47506">
    <property type="entry name" value="TRANSCRIPTIONAL REGULATORY PROTEIN"/>
    <property type="match status" value="1"/>
</dbReference>
<keyword evidence="1" id="KW-0805">Transcription regulation</keyword>
<dbReference type="Gene3D" id="1.10.357.10">
    <property type="entry name" value="Tetracycline Repressor, domain 2"/>
    <property type="match status" value="1"/>
</dbReference>
<accession>A0A059FJ21</accession>
<dbReference type="PROSITE" id="PS50977">
    <property type="entry name" value="HTH_TETR_2"/>
    <property type="match status" value="1"/>
</dbReference>
<keyword evidence="2 4" id="KW-0238">DNA-binding</keyword>
<feature type="domain" description="HTH tetR-type" evidence="5">
    <location>
        <begin position="27"/>
        <end position="87"/>
    </location>
</feature>
<dbReference type="OrthoDB" id="5293556at2"/>
<evidence type="ECO:0000256" key="2">
    <source>
        <dbReference type="ARBA" id="ARBA00023125"/>
    </source>
</evidence>
<dbReference type="PANTHER" id="PTHR47506:SF6">
    <property type="entry name" value="HTH-TYPE TRANSCRIPTIONAL REPRESSOR NEMR"/>
    <property type="match status" value="1"/>
</dbReference>
<keyword evidence="7" id="KW-1185">Reference proteome</keyword>
<dbReference type="SUPFAM" id="SSF48498">
    <property type="entry name" value="Tetracyclin repressor-like, C-terminal domain"/>
    <property type="match status" value="1"/>
</dbReference>
<dbReference type="InterPro" id="IPR036271">
    <property type="entry name" value="Tet_transcr_reg_TetR-rel_C_sf"/>
</dbReference>
<proteinExistence type="predicted"/>
<dbReference type="InterPro" id="IPR009057">
    <property type="entry name" value="Homeodomain-like_sf"/>
</dbReference>
<protein>
    <submittedName>
        <fullName evidence="6">TetR family transcriptional regulator</fullName>
    </submittedName>
</protein>
<dbReference type="Pfam" id="PF00440">
    <property type="entry name" value="TetR_N"/>
    <property type="match status" value="1"/>
</dbReference>
<name>A0A059FJ21_9PROT</name>
<gene>
    <name evidence="6" type="ORF">HHI_13725</name>
</gene>
<dbReference type="PATRIC" id="fig|1280951.3.peg.2764"/>
<reference evidence="6 7" key="1">
    <citation type="submission" date="2013-04" db="EMBL/GenBank/DDBJ databases">
        <title>Hyphomonas hirschiana VP5 Genome Sequencing.</title>
        <authorList>
            <person name="Lai Q."/>
            <person name="Shao Z."/>
        </authorList>
    </citation>
    <scope>NUCLEOTIDE SEQUENCE [LARGE SCALE GENOMIC DNA]</scope>
    <source>
        <strain evidence="6 7">VP5</strain>
    </source>
</reference>
<dbReference type="EMBL" id="ARYI01000012">
    <property type="protein sequence ID" value="KCZ90602.1"/>
    <property type="molecule type" value="Genomic_DNA"/>
</dbReference>
<keyword evidence="3" id="KW-0804">Transcription</keyword>
<evidence type="ECO:0000313" key="6">
    <source>
        <dbReference type="EMBL" id="KCZ90602.1"/>
    </source>
</evidence>
<evidence type="ECO:0000256" key="3">
    <source>
        <dbReference type="ARBA" id="ARBA00023163"/>
    </source>
</evidence>
<evidence type="ECO:0000259" key="5">
    <source>
        <dbReference type="PROSITE" id="PS50977"/>
    </source>
</evidence>